<dbReference type="Proteomes" id="UP001054837">
    <property type="component" value="Unassembled WGS sequence"/>
</dbReference>
<protein>
    <submittedName>
        <fullName evidence="1">Uncharacterized protein</fullName>
    </submittedName>
</protein>
<sequence>MTKRDTDFIYHSNFKYAPRSRVMRSIIFWGPLKLRWWKWQSSHSNQGAAGTFKAISKRCFSEDVLEEKSLLIVNAKADGTFTKMVENEQKSHLVRCQKDTIRLWCNLQHTEHATHLLNMQTHALADAILIFGLFYQQGSNFENNHNQNAVRIRIQLTRGVKSAFISGGCDLSVLNHLHNARRTNKARFKLRAVTGTPPRHGAVVLNLLGAFDNEDGK</sequence>
<comment type="caution">
    <text evidence="1">The sequence shown here is derived from an EMBL/GenBank/DDBJ whole genome shotgun (WGS) entry which is preliminary data.</text>
</comment>
<name>A0AAV4PEJ8_9ARAC</name>
<proteinExistence type="predicted"/>
<keyword evidence="2" id="KW-1185">Reference proteome</keyword>
<evidence type="ECO:0000313" key="2">
    <source>
        <dbReference type="Proteomes" id="UP001054837"/>
    </source>
</evidence>
<organism evidence="1 2">
    <name type="scientific">Caerostris darwini</name>
    <dbReference type="NCBI Taxonomy" id="1538125"/>
    <lineage>
        <taxon>Eukaryota</taxon>
        <taxon>Metazoa</taxon>
        <taxon>Ecdysozoa</taxon>
        <taxon>Arthropoda</taxon>
        <taxon>Chelicerata</taxon>
        <taxon>Arachnida</taxon>
        <taxon>Araneae</taxon>
        <taxon>Araneomorphae</taxon>
        <taxon>Entelegynae</taxon>
        <taxon>Araneoidea</taxon>
        <taxon>Araneidae</taxon>
        <taxon>Caerostris</taxon>
    </lineage>
</organism>
<reference evidence="1 2" key="1">
    <citation type="submission" date="2021-06" db="EMBL/GenBank/DDBJ databases">
        <title>Caerostris darwini draft genome.</title>
        <authorList>
            <person name="Kono N."/>
            <person name="Arakawa K."/>
        </authorList>
    </citation>
    <scope>NUCLEOTIDE SEQUENCE [LARGE SCALE GENOMIC DNA]</scope>
</reference>
<dbReference type="EMBL" id="BPLQ01002801">
    <property type="protein sequence ID" value="GIX95737.1"/>
    <property type="molecule type" value="Genomic_DNA"/>
</dbReference>
<dbReference type="AlphaFoldDB" id="A0AAV4PEJ8"/>
<accession>A0AAV4PEJ8</accession>
<evidence type="ECO:0000313" key="1">
    <source>
        <dbReference type="EMBL" id="GIX95737.1"/>
    </source>
</evidence>
<gene>
    <name evidence="1" type="ORF">CDAR_80641</name>
</gene>